<feature type="transmembrane region" description="Helical" evidence="1">
    <location>
        <begin position="15"/>
        <end position="39"/>
    </location>
</feature>
<keyword evidence="1" id="KW-0812">Transmembrane</keyword>
<keyword evidence="3" id="KW-1185">Reference proteome</keyword>
<dbReference type="EMBL" id="JAEHOI010000002">
    <property type="protein sequence ID" value="MBK0420767.1"/>
    <property type="molecule type" value="Genomic_DNA"/>
</dbReference>
<evidence type="ECO:0000256" key="1">
    <source>
        <dbReference type="SAM" id="Phobius"/>
    </source>
</evidence>
<feature type="transmembrane region" description="Helical" evidence="1">
    <location>
        <begin position="51"/>
        <end position="77"/>
    </location>
</feature>
<dbReference type="Proteomes" id="UP000618733">
    <property type="component" value="Unassembled WGS sequence"/>
</dbReference>
<reference evidence="2" key="1">
    <citation type="submission" date="2020-12" db="EMBL/GenBank/DDBJ databases">
        <title>Leucobacter sp. CAS2, isolated from Chromium sludge.</title>
        <authorList>
            <person name="Xu Z."/>
        </authorList>
    </citation>
    <scope>NUCLEOTIDE SEQUENCE</scope>
    <source>
        <strain evidence="2">CSA2</strain>
    </source>
</reference>
<proteinExistence type="predicted"/>
<name>A0A934UXC0_9MICO</name>
<accession>A0A934UXC0</accession>
<dbReference type="AlphaFoldDB" id="A0A934UXC0"/>
<feature type="transmembrane region" description="Helical" evidence="1">
    <location>
        <begin position="83"/>
        <end position="106"/>
    </location>
</feature>
<gene>
    <name evidence="2" type="ORF">JD292_01550</name>
</gene>
<organism evidence="2 3">
    <name type="scientific">Leucobacter edaphi</name>
    <dbReference type="NCBI Taxonomy" id="2796472"/>
    <lineage>
        <taxon>Bacteria</taxon>
        <taxon>Bacillati</taxon>
        <taxon>Actinomycetota</taxon>
        <taxon>Actinomycetes</taxon>
        <taxon>Micrococcales</taxon>
        <taxon>Microbacteriaceae</taxon>
        <taxon>Leucobacter</taxon>
    </lineage>
</organism>
<dbReference type="RefSeq" id="WP_200130987.1">
    <property type="nucleotide sequence ID" value="NZ_JAEHOI010000002.1"/>
</dbReference>
<keyword evidence="1" id="KW-0472">Membrane</keyword>
<sequence>MQEDPEHDFPLGLRITFYVAGIIGVIPFALLMSLLGRFLSYAAADGRPRPFFNLIMVSAVYGPYMIAFFTILIGGIYLTSRKWASPLPLLGIPTIGILYLICAFSLDA</sequence>
<evidence type="ECO:0000313" key="3">
    <source>
        <dbReference type="Proteomes" id="UP000618733"/>
    </source>
</evidence>
<comment type="caution">
    <text evidence="2">The sequence shown here is derived from an EMBL/GenBank/DDBJ whole genome shotgun (WGS) entry which is preliminary data.</text>
</comment>
<evidence type="ECO:0000313" key="2">
    <source>
        <dbReference type="EMBL" id="MBK0420767.1"/>
    </source>
</evidence>
<keyword evidence="1" id="KW-1133">Transmembrane helix</keyword>
<protein>
    <submittedName>
        <fullName evidence="2">Uncharacterized protein</fullName>
    </submittedName>
</protein>